<protein>
    <submittedName>
        <fullName evidence="10">Protein krueppel</fullName>
    </submittedName>
</protein>
<sequence length="660" mass="72058">MGYRHVALLDKLVKKKITRLRISIGARAHIFKIHGLIPVNPSTSQELGAKQIDSYFGEENGGVMKEHGDKCSTTTRGLPPSAHIASDKLMRDQELRHLVTSSIPSPPYAGLSLINASAALTVFGDPIYSSHLFASLAANNANVRFQLPIAGFAGIPGATVPSQAQLDILSSWVNEQARKDDQKITSTTPTTNGSVTNNNKISSSNKSKRNNNVDSKNNKNVSKTALTKQKRSANGNGNLAVTKANRKNKTGRNNGAIISSENELLARKEKFEKEAPEPMNIHESIIQPFILPLDKSPVASIQMDVSQSPPIKSEKLISALNGRADSPPAMNNNNLNGVSKNGSQQTSPGSNGPRDKVFTCPTCNRCFGYKHVLQNHERTHTGEKPFECTICMKKFTRDHHLKTHMRLHTGEKPYQCTHCDRQFVQVANLRRHLRVHTGERPYACELCSSRFSDSNQLKAHMLIHKGEKPYSCTECGGKFRRRHHLAHHKCVEDGNNKRLGFHPPSSSSPDTSPPQLTPGNGADSLSNGNGSVGKRGRKCRETRRIIRLETLPASTVTTINPLTYLADSVVPEQTVPEDLSMGGSTIRSRNYSGSSSSVTASSPSPRSGVSHGSFISRPYCYSNTSSETPDLYSDEDRAADSSTNGKNESSSDDILSPSHE</sequence>
<name>A0A1D2N2J4_ORCCI</name>
<dbReference type="InterPro" id="IPR050331">
    <property type="entry name" value="Zinc_finger"/>
</dbReference>
<dbReference type="FunFam" id="3.30.160.60:FF:000624">
    <property type="entry name" value="zinc finger protein 697"/>
    <property type="match status" value="1"/>
</dbReference>
<dbReference type="Gene3D" id="3.30.160.60">
    <property type="entry name" value="Classic Zinc Finger"/>
    <property type="match status" value="5"/>
</dbReference>
<feature type="domain" description="C2H2-type" evidence="9">
    <location>
        <begin position="386"/>
        <end position="413"/>
    </location>
</feature>
<dbReference type="Pfam" id="PF00096">
    <property type="entry name" value="zf-C2H2"/>
    <property type="match status" value="3"/>
</dbReference>
<keyword evidence="6" id="KW-0539">Nucleus</keyword>
<dbReference type="PROSITE" id="PS50157">
    <property type="entry name" value="ZINC_FINGER_C2H2_2"/>
    <property type="match status" value="5"/>
</dbReference>
<keyword evidence="4 7" id="KW-0863">Zinc-finger</keyword>
<dbReference type="EMBL" id="LJIJ01000275">
    <property type="protein sequence ID" value="ODM99503.1"/>
    <property type="molecule type" value="Genomic_DNA"/>
</dbReference>
<dbReference type="PROSITE" id="PS00028">
    <property type="entry name" value="ZINC_FINGER_C2H2_1"/>
    <property type="match status" value="4"/>
</dbReference>
<feature type="domain" description="C2H2-type" evidence="9">
    <location>
        <begin position="470"/>
        <end position="497"/>
    </location>
</feature>
<keyword evidence="5" id="KW-0862">Zinc</keyword>
<evidence type="ECO:0000256" key="8">
    <source>
        <dbReference type="SAM" id="MobiDB-lite"/>
    </source>
</evidence>
<evidence type="ECO:0000256" key="1">
    <source>
        <dbReference type="ARBA" id="ARBA00004123"/>
    </source>
</evidence>
<evidence type="ECO:0000256" key="5">
    <source>
        <dbReference type="ARBA" id="ARBA00022833"/>
    </source>
</evidence>
<dbReference type="GO" id="GO:0045596">
    <property type="term" value="P:negative regulation of cell differentiation"/>
    <property type="evidence" value="ECO:0007669"/>
    <property type="project" value="UniProtKB-ARBA"/>
</dbReference>
<feature type="region of interest" description="Disordered" evidence="8">
    <location>
        <begin position="322"/>
        <end position="354"/>
    </location>
</feature>
<dbReference type="FunFam" id="3.30.160.60:FF:000100">
    <property type="entry name" value="Zinc finger 45-like"/>
    <property type="match status" value="1"/>
</dbReference>
<organism evidence="10 11">
    <name type="scientific">Orchesella cincta</name>
    <name type="common">Springtail</name>
    <name type="synonym">Podura cincta</name>
    <dbReference type="NCBI Taxonomy" id="48709"/>
    <lineage>
        <taxon>Eukaryota</taxon>
        <taxon>Metazoa</taxon>
        <taxon>Ecdysozoa</taxon>
        <taxon>Arthropoda</taxon>
        <taxon>Hexapoda</taxon>
        <taxon>Collembola</taxon>
        <taxon>Entomobryomorpha</taxon>
        <taxon>Entomobryoidea</taxon>
        <taxon>Orchesellidae</taxon>
        <taxon>Orchesellinae</taxon>
        <taxon>Orchesella</taxon>
    </lineage>
</organism>
<proteinExistence type="predicted"/>
<dbReference type="InterPro" id="IPR013087">
    <property type="entry name" value="Znf_C2H2_type"/>
</dbReference>
<dbReference type="OrthoDB" id="654211at2759"/>
<dbReference type="STRING" id="48709.A0A1D2N2J4"/>
<comment type="subcellular location">
    <subcellularLocation>
        <location evidence="1">Nucleus</location>
    </subcellularLocation>
</comment>
<evidence type="ECO:0000313" key="11">
    <source>
        <dbReference type="Proteomes" id="UP000094527"/>
    </source>
</evidence>
<dbReference type="AlphaFoldDB" id="A0A1D2N2J4"/>
<evidence type="ECO:0000256" key="7">
    <source>
        <dbReference type="PROSITE-ProRule" id="PRU00042"/>
    </source>
</evidence>
<feature type="domain" description="C2H2-type" evidence="9">
    <location>
        <begin position="358"/>
        <end position="385"/>
    </location>
</feature>
<evidence type="ECO:0000256" key="6">
    <source>
        <dbReference type="ARBA" id="ARBA00023242"/>
    </source>
</evidence>
<feature type="compositionally biased region" description="Low complexity" evidence="8">
    <location>
        <begin position="185"/>
        <end position="223"/>
    </location>
</feature>
<dbReference type="GO" id="GO:0048598">
    <property type="term" value="P:embryonic morphogenesis"/>
    <property type="evidence" value="ECO:0007669"/>
    <property type="project" value="UniProtKB-ARBA"/>
</dbReference>
<dbReference type="GO" id="GO:0000122">
    <property type="term" value="P:negative regulation of transcription by RNA polymerase II"/>
    <property type="evidence" value="ECO:0007669"/>
    <property type="project" value="UniProtKB-ARBA"/>
</dbReference>
<evidence type="ECO:0000313" key="10">
    <source>
        <dbReference type="EMBL" id="ODM99503.1"/>
    </source>
</evidence>
<feature type="compositionally biased region" description="Low complexity" evidence="8">
    <location>
        <begin position="584"/>
        <end position="607"/>
    </location>
</feature>
<dbReference type="FunFam" id="3.30.160.60:FF:000912">
    <property type="entry name" value="Zinc finger protein 660"/>
    <property type="match status" value="1"/>
</dbReference>
<dbReference type="OMA" id="GARAHIF"/>
<feature type="compositionally biased region" description="Polar residues" evidence="8">
    <location>
        <begin position="337"/>
        <end position="350"/>
    </location>
</feature>
<feature type="domain" description="C2H2-type" evidence="9">
    <location>
        <begin position="442"/>
        <end position="469"/>
    </location>
</feature>
<evidence type="ECO:0000256" key="4">
    <source>
        <dbReference type="ARBA" id="ARBA00022771"/>
    </source>
</evidence>
<dbReference type="PANTHER" id="PTHR16515">
    <property type="entry name" value="PR DOMAIN ZINC FINGER PROTEIN"/>
    <property type="match status" value="1"/>
</dbReference>
<dbReference type="PANTHER" id="PTHR16515:SF66">
    <property type="entry name" value="C2H2-TYPE DOMAIN-CONTAINING PROTEIN"/>
    <property type="match status" value="1"/>
</dbReference>
<keyword evidence="11" id="KW-1185">Reference proteome</keyword>
<feature type="region of interest" description="Disordered" evidence="8">
    <location>
        <begin position="178"/>
        <end position="255"/>
    </location>
</feature>
<dbReference type="InterPro" id="IPR036236">
    <property type="entry name" value="Znf_C2H2_sf"/>
</dbReference>
<feature type="region of interest" description="Disordered" evidence="8">
    <location>
        <begin position="494"/>
        <end position="538"/>
    </location>
</feature>
<reference evidence="10 11" key="1">
    <citation type="journal article" date="2016" name="Genome Biol. Evol.">
        <title>Gene Family Evolution Reflects Adaptation to Soil Environmental Stressors in the Genome of the Collembolan Orchesella cincta.</title>
        <authorList>
            <person name="Faddeeva-Vakhrusheva A."/>
            <person name="Derks M.F."/>
            <person name="Anvar S.Y."/>
            <person name="Agamennone V."/>
            <person name="Suring W."/>
            <person name="Smit S."/>
            <person name="van Straalen N.M."/>
            <person name="Roelofs D."/>
        </authorList>
    </citation>
    <scope>NUCLEOTIDE SEQUENCE [LARGE SCALE GENOMIC DNA]</scope>
    <source>
        <tissue evidence="10">Mixed pool</tissue>
    </source>
</reference>
<dbReference type="GO" id="GO:0005634">
    <property type="term" value="C:nucleus"/>
    <property type="evidence" value="ECO:0007669"/>
    <property type="project" value="UniProtKB-SubCell"/>
</dbReference>
<dbReference type="GO" id="GO:0008270">
    <property type="term" value="F:zinc ion binding"/>
    <property type="evidence" value="ECO:0007669"/>
    <property type="project" value="UniProtKB-KW"/>
</dbReference>
<dbReference type="FunFam" id="3.30.160.60:FF:001498">
    <property type="entry name" value="Zinc finger protein 404"/>
    <property type="match status" value="1"/>
</dbReference>
<dbReference type="Proteomes" id="UP000094527">
    <property type="component" value="Unassembled WGS sequence"/>
</dbReference>
<gene>
    <name evidence="10" type="ORF">Ocin01_07177</name>
</gene>
<dbReference type="SUPFAM" id="SSF57667">
    <property type="entry name" value="beta-beta-alpha zinc fingers"/>
    <property type="match status" value="3"/>
</dbReference>
<evidence type="ECO:0000259" key="9">
    <source>
        <dbReference type="PROSITE" id="PS50157"/>
    </source>
</evidence>
<feature type="domain" description="C2H2-type" evidence="9">
    <location>
        <begin position="414"/>
        <end position="441"/>
    </location>
</feature>
<comment type="caution">
    <text evidence="10">The sequence shown here is derived from an EMBL/GenBank/DDBJ whole genome shotgun (WGS) entry which is preliminary data.</text>
</comment>
<feature type="region of interest" description="Disordered" evidence="8">
    <location>
        <begin position="575"/>
        <end position="660"/>
    </location>
</feature>
<evidence type="ECO:0000256" key="2">
    <source>
        <dbReference type="ARBA" id="ARBA00022723"/>
    </source>
</evidence>
<dbReference type="SMART" id="SM00355">
    <property type="entry name" value="ZnF_C2H2"/>
    <property type="match status" value="5"/>
</dbReference>
<keyword evidence="3" id="KW-0677">Repeat</keyword>
<evidence type="ECO:0000256" key="3">
    <source>
        <dbReference type="ARBA" id="ARBA00022737"/>
    </source>
</evidence>
<keyword evidence="2" id="KW-0479">Metal-binding</keyword>
<feature type="compositionally biased region" description="Polar residues" evidence="8">
    <location>
        <begin position="224"/>
        <end position="239"/>
    </location>
</feature>
<accession>A0A1D2N2J4</accession>